<dbReference type="AlphaFoldDB" id="A0A6I2V1K5"/>
<name>A0A6I2V1K5_9FIRM</name>
<comment type="caution">
    <text evidence="1">The sequence shown here is derived from an EMBL/GenBank/DDBJ whole genome shotgun (WGS) entry which is preliminary data.</text>
</comment>
<proteinExistence type="predicted"/>
<sequence>MDIEEIKHMLLHALTEESTGGSLDRAKSQQEVYEILRKLPYFSLSMEEFQQGIQALREEQEFSD</sequence>
<gene>
    <name evidence="1" type="ORF">FYJ78_09820</name>
</gene>
<dbReference type="Proteomes" id="UP000430222">
    <property type="component" value="Unassembled WGS sequence"/>
</dbReference>
<dbReference type="EMBL" id="VUNL01000011">
    <property type="protein sequence ID" value="MSV25466.1"/>
    <property type="molecule type" value="Genomic_DNA"/>
</dbReference>
<reference evidence="1 2" key="1">
    <citation type="submission" date="2019-08" db="EMBL/GenBank/DDBJ databases">
        <title>In-depth cultivation of the pig gut microbiome towards novel bacterial diversity and tailored functional studies.</title>
        <authorList>
            <person name="Wylensek D."/>
            <person name="Hitch T.C.A."/>
            <person name="Clavel T."/>
        </authorList>
    </citation>
    <scope>NUCLEOTIDE SEQUENCE [LARGE SCALE GENOMIC DNA]</scope>
    <source>
        <strain evidence="2">WCA-380-WT-3B3</strain>
    </source>
</reference>
<evidence type="ECO:0000313" key="2">
    <source>
        <dbReference type="Proteomes" id="UP000430222"/>
    </source>
</evidence>
<accession>A0A6I2V1K5</accession>
<organism evidence="1 2">
    <name type="scientific">Selenomonas montiformis</name>
    <dbReference type="NCBI Taxonomy" id="2652285"/>
    <lineage>
        <taxon>Bacteria</taxon>
        <taxon>Bacillati</taxon>
        <taxon>Bacillota</taxon>
        <taxon>Negativicutes</taxon>
        <taxon>Selenomonadales</taxon>
        <taxon>Selenomonadaceae</taxon>
        <taxon>Selenomonas</taxon>
    </lineage>
</organism>
<dbReference type="RefSeq" id="WP_154621226.1">
    <property type="nucleotide sequence ID" value="NZ_CBCTNG010000008.1"/>
</dbReference>
<keyword evidence="2" id="KW-1185">Reference proteome</keyword>
<evidence type="ECO:0000313" key="1">
    <source>
        <dbReference type="EMBL" id="MSV25466.1"/>
    </source>
</evidence>
<protein>
    <submittedName>
        <fullName evidence="1">Uncharacterized protein</fullName>
    </submittedName>
</protein>